<dbReference type="EMBL" id="CP087994">
    <property type="protein sequence ID" value="UYO61609.1"/>
    <property type="molecule type" value="Genomic_DNA"/>
</dbReference>
<dbReference type="Pfam" id="PF13240">
    <property type="entry name" value="Zn_Ribbon_1"/>
    <property type="match status" value="1"/>
</dbReference>
<dbReference type="Proteomes" id="UP001163550">
    <property type="component" value="Chromosome"/>
</dbReference>
<organism evidence="3 4">
    <name type="scientific">Acetobacterium wieringae</name>
    <dbReference type="NCBI Taxonomy" id="52694"/>
    <lineage>
        <taxon>Bacteria</taxon>
        <taxon>Bacillati</taxon>
        <taxon>Bacillota</taxon>
        <taxon>Clostridia</taxon>
        <taxon>Eubacteriales</taxon>
        <taxon>Eubacteriaceae</taxon>
        <taxon>Acetobacterium</taxon>
    </lineage>
</organism>
<feature type="domain" description="Zinc-ribbon" evidence="2">
    <location>
        <begin position="34"/>
        <end position="56"/>
    </location>
</feature>
<dbReference type="RefSeq" id="WP_263992490.1">
    <property type="nucleotide sequence ID" value="NZ_CP087994.1"/>
</dbReference>
<dbReference type="InterPro" id="IPR026870">
    <property type="entry name" value="Zinc_ribbon_dom"/>
</dbReference>
<feature type="transmembrane region" description="Helical" evidence="1">
    <location>
        <begin position="6"/>
        <end position="24"/>
    </location>
</feature>
<accession>A0ABY6HDQ1</accession>
<keyword evidence="1" id="KW-0472">Membrane</keyword>
<evidence type="ECO:0000256" key="1">
    <source>
        <dbReference type="SAM" id="Phobius"/>
    </source>
</evidence>
<proteinExistence type="predicted"/>
<protein>
    <submittedName>
        <fullName evidence="3">Zinc-ribbon domain-containing protein</fullName>
    </submittedName>
</protein>
<feature type="transmembrane region" description="Helical" evidence="1">
    <location>
        <begin position="78"/>
        <end position="97"/>
    </location>
</feature>
<reference evidence="3" key="1">
    <citation type="submission" date="2021-11" db="EMBL/GenBank/DDBJ databases">
        <title>Isoprene-degrading acetogen.</title>
        <authorList>
            <person name="Yang Y."/>
            <person name="Jin H."/>
            <person name="Yan J."/>
        </authorList>
    </citation>
    <scope>NUCLEOTIDE SEQUENCE</scope>
    <source>
        <strain evidence="3">Berkeley</strain>
    </source>
</reference>
<evidence type="ECO:0000313" key="4">
    <source>
        <dbReference type="Proteomes" id="UP001163550"/>
    </source>
</evidence>
<evidence type="ECO:0000313" key="3">
    <source>
        <dbReference type="EMBL" id="UYO61609.1"/>
    </source>
</evidence>
<name>A0ABY6HDQ1_9FIRM</name>
<keyword evidence="1" id="KW-0812">Transmembrane</keyword>
<feature type="transmembrane region" description="Helical" evidence="1">
    <location>
        <begin position="117"/>
        <end position="140"/>
    </location>
</feature>
<gene>
    <name evidence="3" type="ORF">LNN31_12540</name>
</gene>
<keyword evidence="1" id="KW-1133">Transmembrane helix</keyword>
<evidence type="ECO:0000259" key="2">
    <source>
        <dbReference type="Pfam" id="PF13240"/>
    </source>
</evidence>
<sequence length="146" mass="16309">MMIDLTFVILIIVGAIVLVSFLKYKDRKMEEFMYCEKCGTQNNKNSKFCDNCGTPIGDGENNRISNYSLKRSKSSNSGWGWLITIVGIITFFVSLLLRGTTEYGYGQYPWMAQASFASNVDLAFNISILLIAVGLVLVIVSHIKKS</sequence>
<keyword evidence="4" id="KW-1185">Reference proteome</keyword>